<feature type="transmembrane region" description="Helical" evidence="3">
    <location>
        <begin position="282"/>
        <end position="301"/>
    </location>
</feature>
<feature type="transmembrane region" description="Helical" evidence="3">
    <location>
        <begin position="52"/>
        <end position="74"/>
    </location>
</feature>
<keyword evidence="3" id="KW-0472">Membrane</keyword>
<dbReference type="AlphaFoldDB" id="A0A835ZF74"/>
<dbReference type="GO" id="GO:0016020">
    <property type="term" value="C:membrane"/>
    <property type="evidence" value="ECO:0007669"/>
    <property type="project" value="InterPro"/>
</dbReference>
<feature type="compositionally biased region" description="Gly residues" evidence="2">
    <location>
        <begin position="406"/>
        <end position="418"/>
    </location>
</feature>
<dbReference type="EMBL" id="JAFCMP010000023">
    <property type="protein sequence ID" value="KAG5191174.1"/>
    <property type="molecule type" value="Genomic_DNA"/>
</dbReference>
<keyword evidence="3" id="KW-1133">Transmembrane helix</keyword>
<evidence type="ECO:0000313" key="4">
    <source>
        <dbReference type="EMBL" id="KAG5191174.1"/>
    </source>
</evidence>
<feature type="transmembrane region" description="Helical" evidence="3">
    <location>
        <begin position="350"/>
        <end position="371"/>
    </location>
</feature>
<reference evidence="4" key="1">
    <citation type="submission" date="2021-02" db="EMBL/GenBank/DDBJ databases">
        <title>First Annotated Genome of the Yellow-green Alga Tribonema minus.</title>
        <authorList>
            <person name="Mahan K.M."/>
        </authorList>
    </citation>
    <scope>NUCLEOTIDE SEQUENCE</scope>
    <source>
        <strain evidence="4">UTEX B ZZ1240</strain>
    </source>
</reference>
<dbReference type="Pfam" id="PF01554">
    <property type="entry name" value="MatE"/>
    <property type="match status" value="2"/>
</dbReference>
<dbReference type="GO" id="GO:0015297">
    <property type="term" value="F:antiporter activity"/>
    <property type="evidence" value="ECO:0007669"/>
    <property type="project" value="InterPro"/>
</dbReference>
<sequence>MVGQLVGTTQALAAAGNGNTIFNLCWFALVGASSALDTLGSQSWGAGDATALRRWTAICGATLLLLSAVSAAALQVQGRVAAPAAVACAACALNVAVAHGLVRARGFAGAPAATSVTRCAMLLMTLAYLLVWPLLPAPPPAPPPPQQPPRSSPSVALLRRAAPLRAQCGAFLPLALHGALMMGLEAFSFDVTTAFAARLGAADVAAHAAALGMVGLTFHAFPLGISIAASIRVGHLLGAQEPMRARAAARLAVCAGALFMLLAGVAMVMLRHRLGRVFSSDRVVVATVASILPLAALFQVFDGIMVTTAGALRGMGRQRQLFLFNAIGLWAVGVLTGAALAFAAGDGLRGLWAGVTLGVLTTAALNCGALARVDWRAEAAKAAKTAGMSADGAPTTGASTPRESLGGAGAAGEGGMGVRGALNA</sequence>
<dbReference type="OrthoDB" id="2126698at2759"/>
<dbReference type="InterPro" id="IPR002528">
    <property type="entry name" value="MATE_fam"/>
</dbReference>
<proteinExistence type="inferred from homology"/>
<dbReference type="PANTHER" id="PTHR11206">
    <property type="entry name" value="MULTIDRUG RESISTANCE PROTEIN"/>
    <property type="match status" value="1"/>
</dbReference>
<accession>A0A835ZF74</accession>
<feature type="region of interest" description="Disordered" evidence="2">
    <location>
        <begin position="388"/>
        <end position="424"/>
    </location>
</feature>
<keyword evidence="3" id="KW-0812">Transmembrane</keyword>
<feature type="transmembrane region" description="Helical" evidence="3">
    <location>
        <begin position="322"/>
        <end position="344"/>
    </location>
</feature>
<organism evidence="4 5">
    <name type="scientific">Tribonema minus</name>
    <dbReference type="NCBI Taxonomy" id="303371"/>
    <lineage>
        <taxon>Eukaryota</taxon>
        <taxon>Sar</taxon>
        <taxon>Stramenopiles</taxon>
        <taxon>Ochrophyta</taxon>
        <taxon>PX clade</taxon>
        <taxon>Xanthophyceae</taxon>
        <taxon>Tribonematales</taxon>
        <taxon>Tribonemataceae</taxon>
        <taxon>Tribonema</taxon>
    </lineage>
</organism>
<comment type="caution">
    <text evidence="4">The sequence shown here is derived from an EMBL/GenBank/DDBJ whole genome shotgun (WGS) entry which is preliminary data.</text>
</comment>
<dbReference type="Proteomes" id="UP000664859">
    <property type="component" value="Unassembled WGS sequence"/>
</dbReference>
<evidence type="ECO:0000256" key="3">
    <source>
        <dbReference type="SAM" id="Phobius"/>
    </source>
</evidence>
<evidence type="ECO:0000256" key="2">
    <source>
        <dbReference type="SAM" id="MobiDB-lite"/>
    </source>
</evidence>
<evidence type="ECO:0000313" key="5">
    <source>
        <dbReference type="Proteomes" id="UP000664859"/>
    </source>
</evidence>
<dbReference type="GO" id="GO:0042910">
    <property type="term" value="F:xenobiotic transmembrane transporter activity"/>
    <property type="evidence" value="ECO:0007669"/>
    <property type="project" value="InterPro"/>
</dbReference>
<feature type="transmembrane region" description="Helical" evidence="3">
    <location>
        <begin position="208"/>
        <end position="231"/>
    </location>
</feature>
<keyword evidence="5" id="KW-1185">Reference proteome</keyword>
<feature type="transmembrane region" description="Helical" evidence="3">
    <location>
        <begin position="251"/>
        <end position="270"/>
    </location>
</feature>
<protein>
    <submittedName>
        <fullName evidence="4">Mate-domain-containing protein</fullName>
    </submittedName>
</protein>
<gene>
    <name evidence="4" type="ORF">JKP88DRAFT_271353</name>
</gene>
<evidence type="ECO:0000256" key="1">
    <source>
        <dbReference type="ARBA" id="ARBA00010199"/>
    </source>
</evidence>
<feature type="transmembrane region" description="Helical" evidence="3">
    <location>
        <begin position="80"/>
        <end position="104"/>
    </location>
</feature>
<name>A0A835ZF74_9STRA</name>
<comment type="similarity">
    <text evidence="1">Belongs to the multi antimicrobial extrusion (MATE) (TC 2.A.66.1) family.</text>
</comment>
<feature type="transmembrane region" description="Helical" evidence="3">
    <location>
        <begin position="116"/>
        <end position="135"/>
    </location>
</feature>